<keyword evidence="1" id="KW-0378">Hydrolase</keyword>
<dbReference type="EMBL" id="QHCT01000006">
    <property type="protein sequence ID" value="RHX87126.1"/>
    <property type="molecule type" value="Genomic_DNA"/>
</dbReference>
<dbReference type="Gene3D" id="1.10.3210.10">
    <property type="entry name" value="Hypothetical protein af1432"/>
    <property type="match status" value="1"/>
</dbReference>
<dbReference type="GO" id="GO:0008893">
    <property type="term" value="F:guanosine-3',5'-bis(diphosphate) 3'-diphosphatase activity"/>
    <property type="evidence" value="ECO:0007669"/>
    <property type="project" value="TreeGrafter"/>
</dbReference>
<sequence length="190" mass="22285">MMKQWSIDRIQEAWELASRLHDGQKYGGSRPNEKVEYLNHIGSVVLEISNALQFDNTIDAELTMLCAILHDTIEDTGLKYEEVKTKFGKNVADGVLALSKDETIPDKETKMLDSIERIKKQPSEIWIVKMADRITNLFSPPFYWDNEKKRAYQREALFIYDQLKEADPMLATRLKRKIDEYDRFIENEKH</sequence>
<dbReference type="SUPFAM" id="SSF109604">
    <property type="entry name" value="HD-domain/PDEase-like"/>
    <property type="match status" value="1"/>
</dbReference>
<protein>
    <submittedName>
        <fullName evidence="1">Bifunctional (P)ppGpp synthetase/guanosine-3',5'-bis(Diphosphate) 3'-pyrophosphohydrolase</fullName>
    </submittedName>
</protein>
<evidence type="ECO:0000313" key="2">
    <source>
        <dbReference type="Proteomes" id="UP000265798"/>
    </source>
</evidence>
<dbReference type="InterPro" id="IPR052194">
    <property type="entry name" value="MESH1"/>
</dbReference>
<comment type="caution">
    <text evidence="1">The sequence shown here is derived from an EMBL/GenBank/DDBJ whole genome shotgun (WGS) entry which is preliminary data.</text>
</comment>
<name>A0A396Z065_9LEPT</name>
<gene>
    <name evidence="1" type="ORF">DLM75_18870</name>
</gene>
<evidence type="ECO:0000313" key="1">
    <source>
        <dbReference type="EMBL" id="RHX87126.1"/>
    </source>
</evidence>
<dbReference type="PANTHER" id="PTHR46246:SF1">
    <property type="entry name" value="GUANOSINE-3',5'-BIS(DIPHOSPHATE) 3'-PYROPHOSPHOHYDROLASE MESH1"/>
    <property type="match status" value="1"/>
</dbReference>
<reference evidence="2" key="1">
    <citation type="submission" date="2018-05" db="EMBL/GenBank/DDBJ databases">
        <title>Leptospira yasudae sp. nov. and Leptospira stimsonii sp. nov., two pathogenic species of the genus Leptospira isolated from environmental sources.</title>
        <authorList>
            <person name="Casanovas-Massana A."/>
            <person name="Hamond C."/>
            <person name="Santos L.A."/>
            <person name="Hacker K.P."/>
            <person name="Balassiano I."/>
            <person name="Medeiros M.A."/>
            <person name="Reis M.G."/>
            <person name="Ko A.I."/>
            <person name="Wunder E.A."/>
        </authorList>
    </citation>
    <scope>NUCLEOTIDE SEQUENCE [LARGE SCALE GENOMIC DNA]</scope>
    <source>
        <strain evidence="2">Yale</strain>
    </source>
</reference>
<accession>A0A396Z065</accession>
<dbReference type="Proteomes" id="UP000265798">
    <property type="component" value="Unassembled WGS sequence"/>
</dbReference>
<dbReference type="AlphaFoldDB" id="A0A396Z065"/>
<dbReference type="OrthoDB" id="9802385at2"/>
<dbReference type="PANTHER" id="PTHR46246">
    <property type="entry name" value="GUANOSINE-3',5'-BIS(DIPHOSPHATE) 3'-PYROPHOSPHOHYDROLASE MESH1"/>
    <property type="match status" value="1"/>
</dbReference>
<organism evidence="1 2">
    <name type="scientific">Leptospira stimsonii</name>
    <dbReference type="NCBI Taxonomy" id="2202203"/>
    <lineage>
        <taxon>Bacteria</taxon>
        <taxon>Pseudomonadati</taxon>
        <taxon>Spirochaetota</taxon>
        <taxon>Spirochaetia</taxon>
        <taxon>Leptospirales</taxon>
        <taxon>Leptospiraceae</taxon>
        <taxon>Leptospira</taxon>
    </lineage>
</organism>
<proteinExistence type="predicted"/>
<dbReference type="Pfam" id="PF13328">
    <property type="entry name" value="HD_4"/>
    <property type="match status" value="1"/>
</dbReference>